<name>A0A836GH07_9TRYP</name>
<accession>A0A836GH07</accession>
<proteinExistence type="predicted"/>
<dbReference type="EMBL" id="JAFHLR010000028">
    <property type="protein sequence ID" value="KAG5474886.1"/>
    <property type="molecule type" value="Genomic_DNA"/>
</dbReference>
<keyword evidence="2" id="KW-1185">Reference proteome</keyword>
<dbReference type="RefSeq" id="XP_067061992.1">
    <property type="nucleotide sequence ID" value="XM_067206055.1"/>
</dbReference>
<dbReference type="Proteomes" id="UP000674143">
    <property type="component" value="Unassembled WGS sequence"/>
</dbReference>
<comment type="caution">
    <text evidence="1">The sequence shown here is derived from an EMBL/GenBank/DDBJ whole genome shotgun (WGS) entry which is preliminary data.</text>
</comment>
<dbReference type="GeneID" id="92359989"/>
<gene>
    <name evidence="1" type="ORF">LSCM4_04066</name>
</gene>
<sequence length="71" mass="7961">MGIDAKALWERHLRCASTISMPCSGKKGDDSSLLREFLVFNADAVVPTFNCLRRHVLLLTGVEGMKQQLVW</sequence>
<dbReference type="AlphaFoldDB" id="A0A836GH07"/>
<reference evidence="2" key="1">
    <citation type="journal article" date="2021" name="Microbiol. Resour. Announc.">
        <title>LGAAP: Leishmaniinae Genome Assembly and Annotation Pipeline.</title>
        <authorList>
            <person name="Almutairi H."/>
            <person name="Urbaniak M.D."/>
            <person name="Bates M.D."/>
            <person name="Jariyapan N."/>
            <person name="Kwakye-Nuako G."/>
            <person name="Thomaz-Soccol V."/>
            <person name="Al-Salem W.S."/>
            <person name="Dillon R.J."/>
            <person name="Bates P.A."/>
            <person name="Gatherer D."/>
        </authorList>
    </citation>
    <scope>NUCLEOTIDE SEQUENCE [LARGE SCALE GENOMIC DNA]</scope>
</reference>
<dbReference type="KEGG" id="loi:92359989"/>
<reference evidence="2" key="2">
    <citation type="journal article" date="2021" name="Sci. Data">
        <title>Chromosome-scale genome sequencing, assembly and annotation of six genomes from subfamily Leishmaniinae.</title>
        <authorList>
            <person name="Almutairi H."/>
            <person name="Urbaniak M.D."/>
            <person name="Bates M.D."/>
            <person name="Jariyapan N."/>
            <person name="Kwakye-Nuako G."/>
            <person name="Thomaz Soccol V."/>
            <person name="Al-Salem W.S."/>
            <person name="Dillon R.J."/>
            <person name="Bates P.A."/>
            <person name="Gatherer D."/>
        </authorList>
    </citation>
    <scope>NUCLEOTIDE SEQUENCE [LARGE SCALE GENOMIC DNA]</scope>
</reference>
<evidence type="ECO:0000313" key="2">
    <source>
        <dbReference type="Proteomes" id="UP000674143"/>
    </source>
</evidence>
<protein>
    <submittedName>
        <fullName evidence="1">Uncharacterized protein</fullName>
    </submittedName>
</protein>
<organism evidence="1 2">
    <name type="scientific">Leishmania orientalis</name>
    <dbReference type="NCBI Taxonomy" id="2249476"/>
    <lineage>
        <taxon>Eukaryota</taxon>
        <taxon>Discoba</taxon>
        <taxon>Euglenozoa</taxon>
        <taxon>Kinetoplastea</taxon>
        <taxon>Metakinetoplastina</taxon>
        <taxon>Trypanosomatida</taxon>
        <taxon>Trypanosomatidae</taxon>
        <taxon>Leishmaniinae</taxon>
        <taxon>Leishmania</taxon>
    </lineage>
</organism>
<evidence type="ECO:0000313" key="1">
    <source>
        <dbReference type="EMBL" id="KAG5474886.1"/>
    </source>
</evidence>